<dbReference type="GO" id="GO:0004888">
    <property type="term" value="F:transmembrane signaling receptor activity"/>
    <property type="evidence" value="ECO:0007669"/>
    <property type="project" value="InterPro"/>
</dbReference>
<name>A0A848G7R1_9RHOO</name>
<feature type="domain" description="Methyl-accepting transducer" evidence="6">
    <location>
        <begin position="1"/>
        <end position="128"/>
    </location>
</feature>
<dbReference type="PROSITE" id="PS50111">
    <property type="entry name" value="CHEMOTAXIS_TRANSDUC_2"/>
    <property type="match status" value="1"/>
</dbReference>
<gene>
    <name evidence="7" type="ORF">HHL15_21320</name>
</gene>
<evidence type="ECO:0000256" key="1">
    <source>
        <dbReference type="ARBA" id="ARBA00022481"/>
    </source>
</evidence>
<accession>A0A848G7R1</accession>
<dbReference type="SMART" id="SM00283">
    <property type="entry name" value="MA"/>
    <property type="match status" value="1"/>
</dbReference>
<proteinExistence type="inferred from homology"/>
<feature type="region of interest" description="Disordered" evidence="5">
    <location>
        <begin position="170"/>
        <end position="205"/>
    </location>
</feature>
<dbReference type="AlphaFoldDB" id="A0A848G7R1"/>
<evidence type="ECO:0000256" key="3">
    <source>
        <dbReference type="PROSITE-ProRule" id="PRU00284"/>
    </source>
</evidence>
<dbReference type="GO" id="GO:0007165">
    <property type="term" value="P:signal transduction"/>
    <property type="evidence" value="ECO:0007669"/>
    <property type="project" value="UniProtKB-KW"/>
</dbReference>
<keyword evidence="4" id="KW-0175">Coiled coil</keyword>
<dbReference type="Gene3D" id="1.10.287.950">
    <property type="entry name" value="Methyl-accepting chemotaxis protein"/>
    <property type="match status" value="1"/>
</dbReference>
<dbReference type="Proteomes" id="UP000580043">
    <property type="component" value="Unassembled WGS sequence"/>
</dbReference>
<dbReference type="GO" id="GO:0006935">
    <property type="term" value="P:chemotaxis"/>
    <property type="evidence" value="ECO:0007669"/>
    <property type="project" value="InterPro"/>
</dbReference>
<evidence type="ECO:0000256" key="4">
    <source>
        <dbReference type="SAM" id="Coils"/>
    </source>
</evidence>
<organism evidence="7 8">
    <name type="scientific">Zoogloea dura</name>
    <dbReference type="NCBI Taxonomy" id="2728840"/>
    <lineage>
        <taxon>Bacteria</taxon>
        <taxon>Pseudomonadati</taxon>
        <taxon>Pseudomonadota</taxon>
        <taxon>Betaproteobacteria</taxon>
        <taxon>Rhodocyclales</taxon>
        <taxon>Zoogloeaceae</taxon>
        <taxon>Zoogloea</taxon>
    </lineage>
</organism>
<sequence length="205" mass="21355">TNILALNAAVEAARAGEQGRGFAVVASEVRSLAQRSAQAAREIKALIADSVDKVEDGAKLVNEAGHTMEEVVSNFQKLSSLVTEIAEASQEQSSGIEQVTHAVGQMDEVTQQNAALVEEAAAAAESLEDQARSLVRSVAMFRLSAAGVAAGNGATVTAAPVVPDNVARLPERAGRSTPQKGGHALPKVRRAGGISNDLDDEWEEF</sequence>
<evidence type="ECO:0000313" key="7">
    <source>
        <dbReference type="EMBL" id="NML28308.1"/>
    </source>
</evidence>
<evidence type="ECO:0000259" key="6">
    <source>
        <dbReference type="PROSITE" id="PS50111"/>
    </source>
</evidence>
<protein>
    <recommendedName>
        <fullName evidence="6">Methyl-accepting transducer domain-containing protein</fullName>
    </recommendedName>
</protein>
<dbReference type="EMBL" id="JABBGA010000024">
    <property type="protein sequence ID" value="NML28308.1"/>
    <property type="molecule type" value="Genomic_DNA"/>
</dbReference>
<dbReference type="InterPro" id="IPR051310">
    <property type="entry name" value="MCP_chemotaxis"/>
</dbReference>
<reference evidence="7 8" key="1">
    <citation type="submission" date="2020-04" db="EMBL/GenBank/DDBJ databases">
        <title>Zoogloea sp. G-4-1-14 isolated from soil.</title>
        <authorList>
            <person name="Dahal R.H."/>
        </authorList>
    </citation>
    <scope>NUCLEOTIDE SEQUENCE [LARGE SCALE GENOMIC DNA]</scope>
    <source>
        <strain evidence="7 8">G-4-1-14</strain>
    </source>
</reference>
<dbReference type="PANTHER" id="PTHR43531">
    <property type="entry name" value="PROTEIN ICFG"/>
    <property type="match status" value="1"/>
</dbReference>
<dbReference type="InterPro" id="IPR004089">
    <property type="entry name" value="MCPsignal_dom"/>
</dbReference>
<dbReference type="PRINTS" id="PR00260">
    <property type="entry name" value="CHEMTRNSDUCR"/>
</dbReference>
<feature type="non-terminal residue" evidence="7">
    <location>
        <position position="1"/>
    </location>
</feature>
<keyword evidence="8" id="KW-1185">Reference proteome</keyword>
<dbReference type="InterPro" id="IPR004090">
    <property type="entry name" value="Chemotax_Me-accpt_rcpt"/>
</dbReference>
<evidence type="ECO:0000256" key="2">
    <source>
        <dbReference type="ARBA" id="ARBA00029447"/>
    </source>
</evidence>
<dbReference type="GO" id="GO:0005886">
    <property type="term" value="C:plasma membrane"/>
    <property type="evidence" value="ECO:0007669"/>
    <property type="project" value="TreeGrafter"/>
</dbReference>
<dbReference type="PANTHER" id="PTHR43531:SF14">
    <property type="entry name" value="METHYL-ACCEPTING CHEMOTAXIS PROTEIN I-RELATED"/>
    <property type="match status" value="1"/>
</dbReference>
<evidence type="ECO:0000256" key="5">
    <source>
        <dbReference type="SAM" id="MobiDB-lite"/>
    </source>
</evidence>
<evidence type="ECO:0000313" key="8">
    <source>
        <dbReference type="Proteomes" id="UP000580043"/>
    </source>
</evidence>
<comment type="similarity">
    <text evidence="2">Belongs to the methyl-accepting chemotaxis (MCP) protein family.</text>
</comment>
<dbReference type="SUPFAM" id="SSF58104">
    <property type="entry name" value="Methyl-accepting chemotaxis protein (MCP) signaling domain"/>
    <property type="match status" value="1"/>
</dbReference>
<comment type="caution">
    <text evidence="7">The sequence shown here is derived from an EMBL/GenBank/DDBJ whole genome shotgun (WGS) entry which is preliminary data.</text>
</comment>
<keyword evidence="1" id="KW-0488">Methylation</keyword>
<keyword evidence="3" id="KW-0807">Transducer</keyword>
<dbReference type="RefSeq" id="WP_235943561.1">
    <property type="nucleotide sequence ID" value="NZ_JABBGA010000024.1"/>
</dbReference>
<dbReference type="Pfam" id="PF00015">
    <property type="entry name" value="MCPsignal"/>
    <property type="match status" value="1"/>
</dbReference>
<feature type="coiled-coil region" evidence="4">
    <location>
        <begin position="106"/>
        <end position="137"/>
    </location>
</feature>